<dbReference type="AlphaFoldDB" id="A0A1G7RFQ4"/>
<accession>A0A1G7RFQ4</accession>
<organism evidence="2 3">
    <name type="scientific">Rhodobacter capsulatus</name>
    <name type="common">Rhodopseudomonas capsulata</name>
    <dbReference type="NCBI Taxonomy" id="1061"/>
    <lineage>
        <taxon>Bacteria</taxon>
        <taxon>Pseudomonadati</taxon>
        <taxon>Pseudomonadota</taxon>
        <taxon>Alphaproteobacteria</taxon>
        <taxon>Rhodobacterales</taxon>
        <taxon>Rhodobacter group</taxon>
        <taxon>Rhodobacter</taxon>
    </lineage>
</organism>
<evidence type="ECO:0000313" key="2">
    <source>
        <dbReference type="EMBL" id="SDG09593.1"/>
    </source>
</evidence>
<protein>
    <submittedName>
        <fullName evidence="2">Uncharacterized protein</fullName>
    </submittedName>
</protein>
<reference evidence="2 3" key="1">
    <citation type="submission" date="2016-10" db="EMBL/GenBank/DDBJ databases">
        <authorList>
            <person name="de Groot N.N."/>
        </authorList>
    </citation>
    <scope>NUCLEOTIDE SEQUENCE [LARGE SCALE GENOMIC DNA]</scope>
    <source>
        <strain evidence="3">DSM 938 / 37b4</strain>
    </source>
</reference>
<evidence type="ECO:0000313" key="3">
    <source>
        <dbReference type="Proteomes" id="UP000183812"/>
    </source>
</evidence>
<feature type="transmembrane region" description="Helical" evidence="1">
    <location>
        <begin position="42"/>
        <end position="61"/>
    </location>
</feature>
<evidence type="ECO:0000256" key="1">
    <source>
        <dbReference type="SAM" id="Phobius"/>
    </source>
</evidence>
<sequence length="65" mass="6598">MNPFFLALGIATLCAAAAGFHLALATAREAERAEEPGRSARLGILLYSSAGLLSAGAGLILQGVR</sequence>
<dbReference type="EMBL" id="FNAY01000030">
    <property type="protein sequence ID" value="SDG09593.1"/>
    <property type="molecule type" value="Genomic_DNA"/>
</dbReference>
<keyword evidence="1" id="KW-1133">Transmembrane helix</keyword>
<gene>
    <name evidence="2" type="ORF">SAMN04244550_03402</name>
</gene>
<proteinExistence type="predicted"/>
<keyword evidence="1" id="KW-0472">Membrane</keyword>
<dbReference type="Proteomes" id="UP000183812">
    <property type="component" value="Unassembled WGS sequence"/>
</dbReference>
<keyword evidence="1" id="KW-0812">Transmembrane</keyword>
<name>A0A1G7RFQ4_RHOCA</name>
<dbReference type="RefSeq" id="WP_074556012.1">
    <property type="nucleotide sequence ID" value="NZ_CP119563.1"/>
</dbReference>